<gene>
    <name evidence="11" type="ORF">Q9R08_04295</name>
</gene>
<feature type="transmembrane region" description="Helical" evidence="9">
    <location>
        <begin position="75"/>
        <end position="96"/>
    </location>
</feature>
<evidence type="ECO:0000256" key="2">
    <source>
        <dbReference type="ARBA" id="ARBA00022448"/>
    </source>
</evidence>
<reference evidence="11 12" key="1">
    <citation type="submission" date="2023-08" db="EMBL/GenBank/DDBJ databases">
        <title>Microbacterium psychrotolerans sp. nov., a psychrotolerant bacterium isolated from soil in Heilongjiang Province, China.</title>
        <authorList>
            <person name="An P."/>
            <person name="Zhao D."/>
            <person name="Xiang H."/>
        </authorList>
    </citation>
    <scope>NUCLEOTIDE SEQUENCE [LARGE SCALE GENOMIC DNA]</scope>
    <source>
        <strain evidence="11 12">QXD-8</strain>
    </source>
</reference>
<evidence type="ECO:0000256" key="4">
    <source>
        <dbReference type="ARBA" id="ARBA00022989"/>
    </source>
</evidence>
<name>A0ABU0YXY0_9MICO</name>
<accession>A0ABU0YXY0</accession>
<dbReference type="EMBL" id="JAVFWO010000001">
    <property type="protein sequence ID" value="MDQ7877191.1"/>
    <property type="molecule type" value="Genomic_DNA"/>
</dbReference>
<comment type="subcellular location">
    <subcellularLocation>
        <location evidence="1">Membrane</location>
        <topology evidence="1">Multi-pass membrane protein</topology>
    </subcellularLocation>
</comment>
<dbReference type="Gene3D" id="1.20.120.350">
    <property type="entry name" value="Voltage-gated potassium channels. Chain C"/>
    <property type="match status" value="1"/>
</dbReference>
<feature type="compositionally biased region" description="Basic and acidic residues" evidence="8">
    <location>
        <begin position="272"/>
        <end position="289"/>
    </location>
</feature>
<keyword evidence="7 11" id="KW-0407">Ion channel</keyword>
<dbReference type="InterPro" id="IPR013099">
    <property type="entry name" value="K_chnl_dom"/>
</dbReference>
<comment type="caution">
    <text evidence="11">The sequence shown here is derived from an EMBL/GenBank/DDBJ whole genome shotgun (WGS) entry which is preliminary data.</text>
</comment>
<dbReference type="Gene3D" id="1.10.287.70">
    <property type="match status" value="1"/>
</dbReference>
<keyword evidence="4 9" id="KW-1133">Transmembrane helix</keyword>
<organism evidence="11 12">
    <name type="scientific">Microbacterium psychrotolerans</name>
    <dbReference type="NCBI Taxonomy" id="3068321"/>
    <lineage>
        <taxon>Bacteria</taxon>
        <taxon>Bacillati</taxon>
        <taxon>Actinomycetota</taxon>
        <taxon>Actinomycetes</taxon>
        <taxon>Micrococcales</taxon>
        <taxon>Microbacteriaceae</taxon>
        <taxon>Microbacterium</taxon>
    </lineage>
</organism>
<dbReference type="GO" id="GO:0034220">
    <property type="term" value="P:monoatomic ion transmembrane transport"/>
    <property type="evidence" value="ECO:0007669"/>
    <property type="project" value="UniProtKB-KW"/>
</dbReference>
<feature type="transmembrane region" description="Helical" evidence="9">
    <location>
        <begin position="117"/>
        <end position="136"/>
    </location>
</feature>
<dbReference type="InterPro" id="IPR028325">
    <property type="entry name" value="VG_K_chnl"/>
</dbReference>
<evidence type="ECO:0000256" key="1">
    <source>
        <dbReference type="ARBA" id="ARBA00004141"/>
    </source>
</evidence>
<dbReference type="RefSeq" id="WP_308866597.1">
    <property type="nucleotide sequence ID" value="NZ_JAVFWO010000001.1"/>
</dbReference>
<evidence type="ECO:0000313" key="11">
    <source>
        <dbReference type="EMBL" id="MDQ7877191.1"/>
    </source>
</evidence>
<dbReference type="Gene3D" id="1.20.5.110">
    <property type="match status" value="1"/>
</dbReference>
<keyword evidence="6 9" id="KW-0472">Membrane</keyword>
<dbReference type="Proteomes" id="UP001235133">
    <property type="component" value="Unassembled WGS sequence"/>
</dbReference>
<evidence type="ECO:0000256" key="7">
    <source>
        <dbReference type="ARBA" id="ARBA00023303"/>
    </source>
</evidence>
<feature type="domain" description="Potassium channel" evidence="10">
    <location>
        <begin position="129"/>
        <end position="203"/>
    </location>
</feature>
<keyword evidence="5" id="KW-0406">Ion transport</keyword>
<dbReference type="PANTHER" id="PTHR11537">
    <property type="entry name" value="VOLTAGE-GATED POTASSIUM CHANNEL"/>
    <property type="match status" value="1"/>
</dbReference>
<evidence type="ECO:0000256" key="8">
    <source>
        <dbReference type="SAM" id="MobiDB-lite"/>
    </source>
</evidence>
<sequence>MHNSHVEETAWHKRTEVPLMIASFAYLVAYSWRVIADLHGPGRVIASTVILVTWAMFIADYIVRLSLATNRRWWFRHHLSALTFALIPVLRLVRLLRFMTRLPGMKTTAGGVLRTQILVYGAGASVILIYIASLAVLEAERHAPDANITTFGIALWWSCVTVTTTGYGDYVPMTDAGRWVAVGLMLGGVALAGVITATLASWVLERASREHDDQEPATRAQVRALMEKIDALTAQSAGGGGAHGAGGSGGGAHGGGGSGAGAGAGNGGANGGHDEHGSLGDGGDERPGG</sequence>
<feature type="transmembrane region" description="Helical" evidence="9">
    <location>
        <begin position="44"/>
        <end position="63"/>
    </location>
</feature>
<feature type="transmembrane region" description="Helical" evidence="9">
    <location>
        <begin position="179"/>
        <end position="204"/>
    </location>
</feature>
<proteinExistence type="predicted"/>
<keyword evidence="3 9" id="KW-0812">Transmembrane</keyword>
<dbReference type="InterPro" id="IPR027359">
    <property type="entry name" value="Volt_channel_dom_sf"/>
</dbReference>
<evidence type="ECO:0000256" key="5">
    <source>
        <dbReference type="ARBA" id="ARBA00023065"/>
    </source>
</evidence>
<dbReference type="PANTHER" id="PTHR11537:SF254">
    <property type="entry name" value="POTASSIUM VOLTAGE-GATED CHANNEL PROTEIN SHAB"/>
    <property type="match status" value="1"/>
</dbReference>
<evidence type="ECO:0000259" key="10">
    <source>
        <dbReference type="Pfam" id="PF07885"/>
    </source>
</evidence>
<evidence type="ECO:0000256" key="6">
    <source>
        <dbReference type="ARBA" id="ARBA00023136"/>
    </source>
</evidence>
<feature type="transmembrane region" description="Helical" evidence="9">
    <location>
        <begin position="17"/>
        <end position="35"/>
    </location>
</feature>
<evidence type="ECO:0000256" key="3">
    <source>
        <dbReference type="ARBA" id="ARBA00022692"/>
    </source>
</evidence>
<protein>
    <submittedName>
        <fullName evidence="11">Potassium channel family protein</fullName>
    </submittedName>
</protein>
<keyword evidence="12" id="KW-1185">Reference proteome</keyword>
<keyword evidence="2" id="KW-0813">Transport</keyword>
<evidence type="ECO:0000313" key="12">
    <source>
        <dbReference type="Proteomes" id="UP001235133"/>
    </source>
</evidence>
<dbReference type="SUPFAM" id="SSF81324">
    <property type="entry name" value="Voltage-gated potassium channels"/>
    <property type="match status" value="1"/>
</dbReference>
<feature type="transmembrane region" description="Helical" evidence="9">
    <location>
        <begin position="148"/>
        <end position="167"/>
    </location>
</feature>
<feature type="region of interest" description="Disordered" evidence="8">
    <location>
        <begin position="236"/>
        <end position="289"/>
    </location>
</feature>
<feature type="compositionally biased region" description="Gly residues" evidence="8">
    <location>
        <begin position="237"/>
        <end position="271"/>
    </location>
</feature>
<evidence type="ECO:0000256" key="9">
    <source>
        <dbReference type="SAM" id="Phobius"/>
    </source>
</evidence>
<dbReference type="Pfam" id="PF07885">
    <property type="entry name" value="Ion_trans_2"/>
    <property type="match status" value="1"/>
</dbReference>